<dbReference type="SUPFAM" id="SSF50249">
    <property type="entry name" value="Nucleic acid-binding proteins"/>
    <property type="match status" value="1"/>
</dbReference>
<dbReference type="Pfam" id="PF23216">
    <property type="entry name" value="WHD_CYT4"/>
    <property type="match status" value="1"/>
</dbReference>
<name>A0A3E2GWW5_SCYLI</name>
<dbReference type="GO" id="GO:0006402">
    <property type="term" value="P:mRNA catabolic process"/>
    <property type="evidence" value="ECO:0007669"/>
    <property type="project" value="TreeGrafter"/>
</dbReference>
<dbReference type="Pfam" id="PF00773">
    <property type="entry name" value="RNB"/>
    <property type="match status" value="1"/>
</dbReference>
<accession>A0A3E2GWW5</accession>
<dbReference type="OMA" id="WPYFFPR"/>
<dbReference type="AlphaFoldDB" id="A0A3E2GWW5"/>
<dbReference type="InterPro" id="IPR056625">
    <property type="entry name" value="SH3_CYT4"/>
</dbReference>
<dbReference type="GO" id="GO:0000932">
    <property type="term" value="C:P-body"/>
    <property type="evidence" value="ECO:0007669"/>
    <property type="project" value="TreeGrafter"/>
</dbReference>
<feature type="non-terminal residue" evidence="3">
    <location>
        <position position="1"/>
    </location>
</feature>
<dbReference type="GO" id="GO:0000175">
    <property type="term" value="F:3'-5'-RNA exonuclease activity"/>
    <property type="evidence" value="ECO:0007669"/>
    <property type="project" value="TreeGrafter"/>
</dbReference>
<dbReference type="InterPro" id="IPR057912">
    <property type="entry name" value="OB_CYT4_C"/>
</dbReference>
<keyword evidence="4" id="KW-1185">Reference proteome</keyword>
<dbReference type="Pfam" id="PF23214">
    <property type="entry name" value="SH3_CYT4"/>
    <property type="match status" value="1"/>
</dbReference>
<dbReference type="STRING" id="5539.A0A3E2GWW5"/>
<evidence type="ECO:0000313" key="3">
    <source>
        <dbReference type="EMBL" id="RFU25654.1"/>
    </source>
</evidence>
<dbReference type="SMART" id="SM00955">
    <property type="entry name" value="RNB"/>
    <property type="match status" value="1"/>
</dbReference>
<dbReference type="PANTHER" id="PTHR23355:SF65">
    <property type="entry name" value="EXORIBONUCLEASE CYT-4, PUTATIVE (AFU_ORTHOLOGUE AFUA_7G01550)-RELATED"/>
    <property type="match status" value="1"/>
</dbReference>
<organism evidence="3 4">
    <name type="scientific">Scytalidium lignicola</name>
    <name type="common">Hyphomycete</name>
    <dbReference type="NCBI Taxonomy" id="5539"/>
    <lineage>
        <taxon>Eukaryota</taxon>
        <taxon>Fungi</taxon>
        <taxon>Dikarya</taxon>
        <taxon>Ascomycota</taxon>
        <taxon>Pezizomycotina</taxon>
        <taxon>Leotiomycetes</taxon>
        <taxon>Leotiomycetes incertae sedis</taxon>
        <taxon>Scytalidium</taxon>
    </lineage>
</organism>
<feature type="region of interest" description="Disordered" evidence="1">
    <location>
        <begin position="96"/>
        <end position="120"/>
    </location>
</feature>
<dbReference type="InterPro" id="IPR012340">
    <property type="entry name" value="NA-bd_OB-fold"/>
</dbReference>
<proteinExistence type="predicted"/>
<evidence type="ECO:0000313" key="4">
    <source>
        <dbReference type="Proteomes" id="UP000258309"/>
    </source>
</evidence>
<feature type="non-terminal residue" evidence="3">
    <location>
        <position position="980"/>
    </location>
</feature>
<dbReference type="PANTHER" id="PTHR23355">
    <property type="entry name" value="RIBONUCLEASE"/>
    <property type="match status" value="1"/>
</dbReference>
<dbReference type="Pfam" id="PF25522">
    <property type="entry name" value="OB_cyt-4"/>
    <property type="match status" value="1"/>
</dbReference>
<dbReference type="InterPro" id="IPR056624">
    <property type="entry name" value="WH_CYT4"/>
</dbReference>
<dbReference type="InterPro" id="IPR001900">
    <property type="entry name" value="RNase_II/R"/>
</dbReference>
<protein>
    <recommendedName>
        <fullName evidence="2">RNB domain-containing protein</fullName>
    </recommendedName>
</protein>
<evidence type="ECO:0000259" key="2">
    <source>
        <dbReference type="SMART" id="SM00955"/>
    </source>
</evidence>
<dbReference type="OrthoDB" id="2285229at2759"/>
<comment type="caution">
    <text evidence="3">The sequence shown here is derived from an EMBL/GenBank/DDBJ whole genome shotgun (WGS) entry which is preliminary data.</text>
</comment>
<dbReference type="GO" id="GO:0003723">
    <property type="term" value="F:RNA binding"/>
    <property type="evidence" value="ECO:0007669"/>
    <property type="project" value="InterPro"/>
</dbReference>
<feature type="domain" description="RNB" evidence="2">
    <location>
        <begin position="485"/>
        <end position="840"/>
    </location>
</feature>
<reference evidence="3 4" key="1">
    <citation type="submission" date="2018-05" db="EMBL/GenBank/DDBJ databases">
        <title>Draft genome sequence of Scytalidium lignicola DSM 105466, a ubiquitous saprotrophic fungus.</title>
        <authorList>
            <person name="Buettner E."/>
            <person name="Gebauer A.M."/>
            <person name="Hofrichter M."/>
            <person name="Liers C."/>
            <person name="Kellner H."/>
        </authorList>
    </citation>
    <scope>NUCLEOTIDE SEQUENCE [LARGE SCALE GENOMIC DNA]</scope>
    <source>
        <strain evidence="3 4">DSM 105466</strain>
    </source>
</reference>
<dbReference type="EMBL" id="NCSJ02000317">
    <property type="protein sequence ID" value="RFU25654.1"/>
    <property type="molecule type" value="Genomic_DNA"/>
</dbReference>
<sequence>MQEMSTVALFSSFRFSKSAPTISQASSIEPLNHGFPTGNILRGGAKSNIREQFRKWEDENISKDSQPLVNDVPLPGLLANALTRPQDSEFVVESDFDTLTDGSPPQIEHGQFSDSGNSSEYLSQGDLVELSSTGRQQQELAIYVRDLETQSQFYTMSGKYLHRNTKAAQFCVTGFVEPHELREICKFLPTSDMPEELRDKLHSFPHDVPRSVGKPLIRKMLSFWDQADAIYRAAAPKLDNAHEVLCHPRNFTYQTLNSLAKKLLSTSVPTANGSYSNEALYAVHRSLLNNTFGFRAQRRGNLRTRGIYELSPISEIRRIRDVVNQVRKYQEEEVLKRRGVEGDTTLPLERFAIKARRLIDRSRETRAFTPHGIISTRSINSHGSKESKLGEPFDDNDQNYIGFFKSWAALSTFDPTSFLHGIGSTILRTIGRYDEIPLDQTTAWTCLQEIGAIAPWENQAVYTLRLHDRKAGNIDIQEDTMKHLRKDWGDLPVYCIDDIGAQEIDDGISIETIEHSQEFWVHVHVADPAAHIPPAVLLQKRVISMPQSIYMPERVIPMLPGDSVKSHLSLGSNRPTLTFSARMDLDGNILETSITPGIIQNVKFITPSTVDEVIDGSSSSRNLSPVLIVGSAIIPETPSRHLLSSKDLNSGDTNNLRLLYDIGQARRAKRRRKGCIDDWRDDYSVAVSFNSTLSRRPADDHNNYYSSDPSIQIATTPYTHQIKSRAKDTVEDMMIMAGEIAAQFCFDRGLPIPYRLTIRKPDRQSPAEYYEKTVLPEMDDRGIIPTKVKMEYLRLLQTTISTTPGPHVGMGIDRFVKCTSPLRRFTDLLVHWQIEAALLEESKLGHSIIGNTRECFLPFSKDMLNSLIPNLDTRERMASAGMSDGQRAWLCNFLVRAWKLKESKLPSTFDFLVRNVRPDGVINGVITDIPAHAYMTAPSSIEPHEVNEGDMFKVELADVCVYRRKITVNAIERLDASTLG</sequence>
<gene>
    <name evidence="3" type="ORF">B7463_g10688</name>
</gene>
<dbReference type="InterPro" id="IPR050180">
    <property type="entry name" value="RNR_Ribonuclease"/>
</dbReference>
<dbReference type="Proteomes" id="UP000258309">
    <property type="component" value="Unassembled WGS sequence"/>
</dbReference>
<evidence type="ECO:0000256" key="1">
    <source>
        <dbReference type="SAM" id="MobiDB-lite"/>
    </source>
</evidence>